<dbReference type="SUPFAM" id="SSF51055">
    <property type="entry name" value="Carbohydrate binding domain"/>
    <property type="match status" value="3"/>
</dbReference>
<keyword evidence="3" id="KW-0378">Hydrolase</keyword>
<evidence type="ECO:0000256" key="6">
    <source>
        <dbReference type="SAM" id="SignalP"/>
    </source>
</evidence>
<dbReference type="InterPro" id="IPR008929">
    <property type="entry name" value="Chondroitin_lyas"/>
</dbReference>
<dbReference type="Proteomes" id="UP000589620">
    <property type="component" value="Unassembled WGS sequence"/>
</dbReference>
<dbReference type="PANTHER" id="PTHR38481:SF1">
    <property type="entry name" value="HYALURONATE LYASE"/>
    <property type="match status" value="1"/>
</dbReference>
<dbReference type="GO" id="GO:0004553">
    <property type="term" value="F:hydrolase activity, hydrolyzing O-glycosyl compounds"/>
    <property type="evidence" value="ECO:0007669"/>
    <property type="project" value="InterPro"/>
</dbReference>
<dbReference type="SUPFAM" id="SSF48230">
    <property type="entry name" value="Chondroitin AC/alginate lyase"/>
    <property type="match status" value="1"/>
</dbReference>
<accession>A0A852T4U4</accession>
<evidence type="ECO:0000313" key="9">
    <source>
        <dbReference type="Proteomes" id="UP000589620"/>
    </source>
</evidence>
<feature type="domain" description="F5/8 type C" evidence="7">
    <location>
        <begin position="964"/>
        <end position="1114"/>
    </location>
</feature>
<evidence type="ECO:0000256" key="3">
    <source>
        <dbReference type="ARBA" id="ARBA00022801"/>
    </source>
</evidence>
<feature type="signal peptide" evidence="6">
    <location>
        <begin position="1"/>
        <end position="20"/>
    </location>
</feature>
<dbReference type="Pfam" id="PF02839">
    <property type="entry name" value="CBM_5_12"/>
    <property type="match status" value="2"/>
</dbReference>
<protein>
    <submittedName>
        <fullName evidence="8">Chondroitin AC lyase</fullName>
        <ecNumber evidence="8">4.2.2.5</ecNumber>
    </submittedName>
</protein>
<evidence type="ECO:0000256" key="2">
    <source>
        <dbReference type="ARBA" id="ARBA00022729"/>
    </source>
</evidence>
<keyword evidence="9" id="KW-1185">Reference proteome</keyword>
<feature type="domain" description="F5/8 type C" evidence="7">
    <location>
        <begin position="703"/>
        <end position="815"/>
    </location>
</feature>
<feature type="region of interest" description="Disordered" evidence="5">
    <location>
        <begin position="707"/>
        <end position="742"/>
    </location>
</feature>
<dbReference type="SUPFAM" id="SSF74650">
    <property type="entry name" value="Galactose mutarotase-like"/>
    <property type="match status" value="1"/>
</dbReference>
<feature type="domain" description="F5/8 type C" evidence="7">
    <location>
        <begin position="819"/>
        <end position="963"/>
    </location>
</feature>
<dbReference type="InterPro" id="IPR008979">
    <property type="entry name" value="Galactose-bd-like_sf"/>
</dbReference>
<dbReference type="PROSITE" id="PS50022">
    <property type="entry name" value="FA58C_3"/>
    <property type="match status" value="3"/>
</dbReference>
<dbReference type="InterPro" id="IPR000421">
    <property type="entry name" value="FA58C"/>
</dbReference>
<dbReference type="SUPFAM" id="SSF49863">
    <property type="entry name" value="Hyaluronate lyase-like, C-terminal domain"/>
    <property type="match status" value="1"/>
</dbReference>
<dbReference type="Gene3D" id="1.50.10.100">
    <property type="entry name" value="Chondroitin AC/alginate lyase"/>
    <property type="match status" value="1"/>
</dbReference>
<dbReference type="SUPFAM" id="SSF49785">
    <property type="entry name" value="Galactose-binding domain-like"/>
    <property type="match status" value="3"/>
</dbReference>
<dbReference type="PANTHER" id="PTHR38481">
    <property type="entry name" value="HYALURONATE LYASE"/>
    <property type="match status" value="1"/>
</dbReference>
<evidence type="ECO:0000259" key="7">
    <source>
        <dbReference type="PROSITE" id="PS50022"/>
    </source>
</evidence>
<proteinExistence type="inferred from homology"/>
<evidence type="ECO:0000256" key="5">
    <source>
        <dbReference type="SAM" id="MobiDB-lite"/>
    </source>
</evidence>
<dbReference type="GO" id="GO:0030246">
    <property type="term" value="F:carbohydrate binding"/>
    <property type="evidence" value="ECO:0007669"/>
    <property type="project" value="InterPro"/>
</dbReference>
<dbReference type="RefSeq" id="WP_343037312.1">
    <property type="nucleotide sequence ID" value="NZ_BAAAPX010000001.1"/>
</dbReference>
<evidence type="ECO:0000313" key="8">
    <source>
        <dbReference type="EMBL" id="NYD75845.1"/>
    </source>
</evidence>
<dbReference type="Gene3D" id="1.20.1270.90">
    <property type="entry name" value="AF1782-like"/>
    <property type="match status" value="1"/>
</dbReference>
<dbReference type="InterPro" id="IPR011013">
    <property type="entry name" value="Gal_mutarotase_sf_dom"/>
</dbReference>
<dbReference type="InterPro" id="IPR036573">
    <property type="entry name" value="CBM_sf_5/12"/>
</dbReference>
<dbReference type="GO" id="GO:0005576">
    <property type="term" value="C:extracellular region"/>
    <property type="evidence" value="ECO:0007669"/>
    <property type="project" value="InterPro"/>
</dbReference>
<dbReference type="Gene3D" id="2.60.120.260">
    <property type="entry name" value="Galactose-binding domain-like"/>
    <property type="match status" value="3"/>
</dbReference>
<keyword evidence="2 6" id="KW-0732">Signal</keyword>
<feature type="chain" id="PRO_5032416379" evidence="6">
    <location>
        <begin position="21"/>
        <end position="1504"/>
    </location>
</feature>
<dbReference type="InterPro" id="IPR012970">
    <property type="entry name" value="Lyase_8_alpha_N"/>
</dbReference>
<gene>
    <name evidence="8" type="ORF">BJ963_003364</name>
</gene>
<name>A0A852T4U4_9MICO</name>
<dbReference type="SMART" id="SM00495">
    <property type="entry name" value="ChtBD3"/>
    <property type="match status" value="3"/>
</dbReference>
<dbReference type="Gene3D" id="2.60.220.10">
    <property type="entry name" value="Polysaccharide lyase family 8-like, C-terminal"/>
    <property type="match status" value="1"/>
</dbReference>
<dbReference type="InterPro" id="IPR032109">
    <property type="entry name" value="Big_3_5"/>
</dbReference>
<dbReference type="CDD" id="cd12215">
    <property type="entry name" value="ChiC_BD"/>
    <property type="match status" value="3"/>
</dbReference>
<dbReference type="InterPro" id="IPR014718">
    <property type="entry name" value="GH-type_carb-bd"/>
</dbReference>
<dbReference type="InterPro" id="IPR004103">
    <property type="entry name" value="Lyase_8_C"/>
</dbReference>
<dbReference type="Pfam" id="PF02278">
    <property type="entry name" value="Lyase_8"/>
    <property type="match status" value="1"/>
</dbReference>
<dbReference type="Pfam" id="PF02884">
    <property type="entry name" value="Lyase_8_C"/>
    <property type="match status" value="1"/>
</dbReference>
<dbReference type="Pfam" id="PF08124">
    <property type="entry name" value="Lyase_8_N"/>
    <property type="match status" value="1"/>
</dbReference>
<dbReference type="GO" id="GO:0030341">
    <property type="term" value="F:chondroitin AC lyase activity"/>
    <property type="evidence" value="ECO:0007669"/>
    <property type="project" value="UniProtKB-EC"/>
</dbReference>
<dbReference type="InterPro" id="IPR003610">
    <property type="entry name" value="CBM5/12"/>
</dbReference>
<dbReference type="Pfam" id="PF00754">
    <property type="entry name" value="F5_F8_type_C"/>
    <property type="match status" value="1"/>
</dbReference>
<dbReference type="EMBL" id="JACCBJ010000001">
    <property type="protein sequence ID" value="NYD75845.1"/>
    <property type="molecule type" value="Genomic_DNA"/>
</dbReference>
<dbReference type="Pfam" id="PF22633">
    <property type="entry name" value="F5_F8_type_C_2"/>
    <property type="match status" value="2"/>
</dbReference>
<dbReference type="InterPro" id="IPR011071">
    <property type="entry name" value="Lyase_8-like_C"/>
</dbReference>
<evidence type="ECO:0000256" key="4">
    <source>
        <dbReference type="ARBA" id="ARBA00023239"/>
    </source>
</evidence>
<dbReference type="Pfam" id="PF16640">
    <property type="entry name" value="Big_3_5"/>
    <property type="match status" value="1"/>
</dbReference>
<dbReference type="Gene3D" id="2.10.10.20">
    <property type="entry name" value="Carbohydrate-binding module superfamily 5/12"/>
    <property type="match status" value="3"/>
</dbReference>
<keyword evidence="4 8" id="KW-0456">Lyase</keyword>
<sequence length="1504" mass="158113">MAFLVAALLSVVGLAAPAKAADLQTDVATIVTRLQDYYLSQGDEVQIANGIYLAQTSNALDYVASQNADGSWSDVNYQDTTSSANGKTWDAYKALYRMVAIAQAYREPTARGYRDATLIAAEERALTYWDRVNPGNTNWWETEIGESIAMGRISIFVGDVLSSDAAALAIKHNQGKLDPAGANGAWRTSDYLYKALATRDAAAITAGFATMVQTVAVDDSGTVQEAVQPDSTFWAHGAQLYSEGYGMALFTMVAMWADSARGTSLAFTRDQLDTIAFYIVDGTRWLIRGEIEMLYLLYRPATTVDGVTSYAAVFLDPLDRMARTDPLYATAYRHMADNIRGKTSGNGAIGDKYFWRSEFSSHQRADYGIVTGLNSSRTVGSEYRSTLRKDVGNEIVWNRTGTTAIQVTNKEYTDLGPAFDWFHYPGTTVPYVKETTLGKDGRSGNGGAFTGGVSDGTYGASVESLDRVGTQAQKSYYYFDDEMVALGAGIQSSSSAPIHTTVNQVAAKGNASVDGQKVAPGTDGQVVADPSWAYNDKVGYVFPSDQSVTVSDKTQTGSYYGDQPESHDAFTLYFDHGTKPSNATYQYIVLPAKSAAQTEAYAAKPAVKVLRNDSAVQAVQHAGLKRTMATFYRAGSLDLGDGRTLSVSQPSIVMLDESSGTPVVSLSNPSQPGTLVDVELSGGASASRGTFVLGTGANLGKTVTEPLVADDSDGSPYTASGSVAGHGPSRAGDADPATTWQSSGAAPWLSQRLAAGSYAMGADVDWGADYATRFLVQTSLDGVTWTDQALVQRGTGGHQHVDFPATAANFVRILPLDGPGGGSYAVAEFAAVARANLALGAPTTASDGTSPASATDGNATTRWIADRTGSPDTSWLQVDLGKVQKIGAARLFWEASYASQYKIQVSDDGSTWRDAYVTPAAGSDGGTDLVALNATGRYVRMQTVKRALTTYGVSVWEFEVFGDSAITAAPVATGRVNLAQGKPTTADSVYNNLANVQAPAATDGSKTTKWSSARPSGTAPYTNRNWLQVDLGTVRPVSQAVVEWESGNSTDYQLEGSVNGSDWTPLAHVQNTGTADHRRDTTDFPTAEVRYVRVIGSPATKYGLNIWEFEVYGGYSLACTAPVNAERGGTATLAATITPLVPGDSFTAYSLDPAVAAVASAPQAAADGTVSVGLKTGVPGSTSVVLVHGAGDEFVRCPVTVGVDTSALQAQVDRANSLDSTWYTPDTWSPLLPALEAAKATLTAADASQPAIDAAAATLKAAIDGLRATAVVSAPAVSTKWATAATVTVTVTSPLPVTGKVALTEGDKDRGVASLNGGVATFTLPPGLAAGDHVLTATYSGSDTVAGASTTVTVTVVLPAAWSKTTSYKTGDIVSYKGSVYKAGWSTKGEQPGLSNTGAWQELAMTEDGGAVWTPSRVFSGGDTVLYQGRTYLAAWYSRGDTPGSATGPWQEMATAPDGTALWTPSRIFNGGDRASYKGVVYVARWYSRNQAPGDVNGPWAVAR</sequence>
<comment type="similarity">
    <text evidence="1">Belongs to the polysaccharide lyase 8 family.</text>
</comment>
<dbReference type="GO" id="GO:0005975">
    <property type="term" value="P:carbohydrate metabolic process"/>
    <property type="evidence" value="ECO:0007669"/>
    <property type="project" value="InterPro"/>
</dbReference>
<dbReference type="InterPro" id="IPR003159">
    <property type="entry name" value="Lyase_8_central_dom"/>
</dbReference>
<dbReference type="Gene3D" id="2.70.98.10">
    <property type="match status" value="1"/>
</dbReference>
<organism evidence="8 9">
    <name type="scientific">Leifsonia soli</name>
    <dbReference type="NCBI Taxonomy" id="582665"/>
    <lineage>
        <taxon>Bacteria</taxon>
        <taxon>Bacillati</taxon>
        <taxon>Actinomycetota</taxon>
        <taxon>Actinomycetes</taxon>
        <taxon>Micrococcales</taxon>
        <taxon>Microbacteriaceae</taxon>
        <taxon>Leifsonia</taxon>
    </lineage>
</organism>
<comment type="caution">
    <text evidence="8">The sequence shown here is derived from an EMBL/GenBank/DDBJ whole genome shotgun (WGS) entry which is preliminary data.</text>
</comment>
<reference evidence="8 9" key="1">
    <citation type="submission" date="2020-07" db="EMBL/GenBank/DDBJ databases">
        <title>Sequencing the genomes of 1000 actinobacteria strains.</title>
        <authorList>
            <person name="Klenk H.-P."/>
        </authorList>
    </citation>
    <scope>NUCLEOTIDE SEQUENCE [LARGE SCALE GENOMIC DNA]</scope>
    <source>
        <strain evidence="8 9">DSM 23871</strain>
    </source>
</reference>
<dbReference type="InterPro" id="IPR038970">
    <property type="entry name" value="Lyase_8"/>
</dbReference>
<dbReference type="EC" id="4.2.2.5" evidence="8"/>
<evidence type="ECO:0000256" key="1">
    <source>
        <dbReference type="ARBA" id="ARBA00006699"/>
    </source>
</evidence>